<gene>
    <name evidence="8" type="ORF">NYR02_15020</name>
</gene>
<reference evidence="8" key="2">
    <citation type="submission" date="2022-08" db="EMBL/GenBank/DDBJ databases">
        <authorList>
            <person name="Dong C."/>
        </authorList>
    </citation>
    <scope>NUCLEOTIDE SEQUENCE</scope>
    <source>
        <strain evidence="8">59MF3M-4</strain>
    </source>
</reference>
<keyword evidence="9" id="KW-1185">Reference proteome</keyword>
<protein>
    <recommendedName>
        <fullName evidence="3">peptidylprolyl isomerase</fullName>
        <ecNumber evidence="3">5.2.1.8</ecNumber>
    </recommendedName>
</protein>
<name>A0A9X3AIG5_9GAMM</name>
<comment type="catalytic activity">
    <reaction evidence="1">
        <text>[protein]-peptidylproline (omega=180) = [protein]-peptidylproline (omega=0)</text>
        <dbReference type="Rhea" id="RHEA:16237"/>
        <dbReference type="Rhea" id="RHEA-COMP:10747"/>
        <dbReference type="Rhea" id="RHEA-COMP:10748"/>
        <dbReference type="ChEBI" id="CHEBI:83833"/>
        <dbReference type="ChEBI" id="CHEBI:83834"/>
        <dbReference type="EC" id="5.2.1.8"/>
    </reaction>
</comment>
<dbReference type="EMBL" id="JAOANI010000028">
    <property type="protein sequence ID" value="MCT7360332.1"/>
    <property type="molecule type" value="Genomic_DNA"/>
</dbReference>
<keyword evidence="4 5" id="KW-0697">Rotamase</keyword>
<accession>A0A9X3AIG5</accession>
<dbReference type="Pfam" id="PF13145">
    <property type="entry name" value="Rotamase_2"/>
    <property type="match status" value="1"/>
</dbReference>
<dbReference type="PANTHER" id="PTHR47245">
    <property type="entry name" value="PEPTIDYLPROLYL ISOMERASE"/>
    <property type="match status" value="1"/>
</dbReference>
<dbReference type="GO" id="GO:0003755">
    <property type="term" value="F:peptidyl-prolyl cis-trans isomerase activity"/>
    <property type="evidence" value="ECO:0007669"/>
    <property type="project" value="UniProtKB-KW"/>
</dbReference>
<reference evidence="8" key="1">
    <citation type="journal article" date="2022" name="Front. Microbiol.">
        <title>Genome-based taxonomic rearrangement of Oceanobacter-related bacteria including the description of Thalassolituus hydrocarbonoclasticus sp. nov. and Thalassolituus pacificus sp. nov. and emended description of the genus Thalassolituus.</title>
        <authorList>
            <person name="Dong C."/>
            <person name="Wei L."/>
            <person name="Wang J."/>
            <person name="Lai Q."/>
            <person name="Huang Z."/>
            <person name="Shao Z."/>
        </authorList>
    </citation>
    <scope>NUCLEOTIDE SEQUENCE</scope>
    <source>
        <strain evidence="8">59MF3M-4</strain>
    </source>
</reference>
<sequence length="446" mass="50174">MKKYAVFFAVMLSFLLPAQASAGIQYSLEHEEQIARVGDLPLSRTLLDIFLHKQQKAAQASGRTLTLQTILQQLLDDALMADYARTHLSAEQLNPENRVAFAASVERHNRLVSLLRDYFNDQIVASVNALPGNNFSSLVQWNPELNVERLNALIKLQPGLTIDLTAEQKTAAAGFAVLNTELAEGGNVSLLDIYQRQNVQGRLALQSGNLDYLQQQTRLYVGGLYVLNWSKKQLSAEDWQALQQVILNQEHRLRLMESMGINMDIHDDNSALRARAATITDAELRAGYDEHKDDFRVVERAKVRHIRLADQAQADAVVAEIRGGLSFADAVKRYSIAADKDNGGELGWLKRGEKDRTWLHSVAFVQPEGQVSPAFRSPQNEGDVVYEILWVDERVDGYLPLSDEGVRYELSHELARAALQQDLQTLQKKLRNEANIQLNRRLKPQS</sequence>
<keyword evidence="5 8" id="KW-0413">Isomerase</keyword>
<evidence type="ECO:0000256" key="3">
    <source>
        <dbReference type="ARBA" id="ARBA00013194"/>
    </source>
</evidence>
<evidence type="ECO:0000259" key="7">
    <source>
        <dbReference type="PROSITE" id="PS50198"/>
    </source>
</evidence>
<organism evidence="8 9">
    <name type="scientific">Thalassolituus pacificus</name>
    <dbReference type="NCBI Taxonomy" id="2975440"/>
    <lineage>
        <taxon>Bacteria</taxon>
        <taxon>Pseudomonadati</taxon>
        <taxon>Pseudomonadota</taxon>
        <taxon>Gammaproteobacteria</taxon>
        <taxon>Oceanospirillales</taxon>
        <taxon>Oceanospirillaceae</taxon>
        <taxon>Thalassolituus</taxon>
    </lineage>
</organism>
<dbReference type="InterPro" id="IPR000297">
    <property type="entry name" value="PPIase_PpiC"/>
</dbReference>
<dbReference type="SUPFAM" id="SSF109998">
    <property type="entry name" value="Triger factor/SurA peptide-binding domain-like"/>
    <property type="match status" value="1"/>
</dbReference>
<comment type="similarity">
    <text evidence="2">Belongs to the PpiC/parvulin rotamase family.</text>
</comment>
<evidence type="ECO:0000256" key="2">
    <source>
        <dbReference type="ARBA" id="ARBA00007656"/>
    </source>
</evidence>
<dbReference type="Proteomes" id="UP001147830">
    <property type="component" value="Unassembled WGS sequence"/>
</dbReference>
<evidence type="ECO:0000256" key="5">
    <source>
        <dbReference type="PROSITE-ProRule" id="PRU00278"/>
    </source>
</evidence>
<proteinExistence type="inferred from homology"/>
<keyword evidence="6" id="KW-0732">Signal</keyword>
<evidence type="ECO:0000256" key="6">
    <source>
        <dbReference type="SAM" id="SignalP"/>
    </source>
</evidence>
<dbReference type="PANTHER" id="PTHR47245:SF2">
    <property type="entry name" value="PEPTIDYL-PROLYL CIS-TRANS ISOMERASE HP_0175-RELATED"/>
    <property type="match status" value="1"/>
</dbReference>
<evidence type="ECO:0000256" key="1">
    <source>
        <dbReference type="ARBA" id="ARBA00000971"/>
    </source>
</evidence>
<dbReference type="SUPFAM" id="SSF54534">
    <property type="entry name" value="FKBP-like"/>
    <property type="match status" value="1"/>
</dbReference>
<dbReference type="AlphaFoldDB" id="A0A9X3AIG5"/>
<dbReference type="EC" id="5.2.1.8" evidence="3"/>
<dbReference type="InterPro" id="IPR046357">
    <property type="entry name" value="PPIase_dom_sf"/>
</dbReference>
<dbReference type="RefSeq" id="WP_260977170.1">
    <property type="nucleotide sequence ID" value="NZ_JAOANI010000028.1"/>
</dbReference>
<comment type="caution">
    <text evidence="8">The sequence shown here is derived from an EMBL/GenBank/DDBJ whole genome shotgun (WGS) entry which is preliminary data.</text>
</comment>
<dbReference type="PROSITE" id="PS50198">
    <property type="entry name" value="PPIC_PPIASE_2"/>
    <property type="match status" value="1"/>
</dbReference>
<evidence type="ECO:0000313" key="9">
    <source>
        <dbReference type="Proteomes" id="UP001147830"/>
    </source>
</evidence>
<dbReference type="InterPro" id="IPR050245">
    <property type="entry name" value="PrsA_foldase"/>
</dbReference>
<feature type="signal peptide" evidence="6">
    <location>
        <begin position="1"/>
        <end position="22"/>
    </location>
</feature>
<feature type="chain" id="PRO_5040930335" description="peptidylprolyl isomerase" evidence="6">
    <location>
        <begin position="23"/>
        <end position="446"/>
    </location>
</feature>
<dbReference type="InterPro" id="IPR027304">
    <property type="entry name" value="Trigger_fact/SurA_dom_sf"/>
</dbReference>
<evidence type="ECO:0000256" key="4">
    <source>
        <dbReference type="ARBA" id="ARBA00023110"/>
    </source>
</evidence>
<evidence type="ECO:0000313" key="8">
    <source>
        <dbReference type="EMBL" id="MCT7360332.1"/>
    </source>
</evidence>
<feature type="domain" description="PpiC" evidence="7">
    <location>
        <begin position="298"/>
        <end position="393"/>
    </location>
</feature>
<dbReference type="Gene3D" id="3.10.50.40">
    <property type="match status" value="1"/>
</dbReference>